<dbReference type="PROSITE" id="PS51257">
    <property type="entry name" value="PROKAR_LIPOPROTEIN"/>
    <property type="match status" value="1"/>
</dbReference>
<keyword evidence="4" id="KW-1185">Reference proteome</keyword>
<organism evidence="3 4">
    <name type="scientific">Brevundimonas goettingensis</name>
    <dbReference type="NCBI Taxonomy" id="2774190"/>
    <lineage>
        <taxon>Bacteria</taxon>
        <taxon>Pseudomonadati</taxon>
        <taxon>Pseudomonadota</taxon>
        <taxon>Alphaproteobacteria</taxon>
        <taxon>Caulobacterales</taxon>
        <taxon>Caulobacteraceae</taxon>
        <taxon>Brevundimonas</taxon>
    </lineage>
</organism>
<feature type="signal peptide" evidence="2">
    <location>
        <begin position="1"/>
        <end position="25"/>
    </location>
</feature>
<evidence type="ECO:0000256" key="1">
    <source>
        <dbReference type="SAM" id="MobiDB-lite"/>
    </source>
</evidence>
<evidence type="ECO:0000313" key="3">
    <source>
        <dbReference type="EMBL" id="QTC93087.1"/>
    </source>
</evidence>
<accession>A0A975GWY1</accession>
<dbReference type="AlphaFoldDB" id="A0A975GWY1"/>
<gene>
    <name evidence="3" type="ORF">IFJ75_09725</name>
</gene>
<evidence type="ECO:0000313" key="4">
    <source>
        <dbReference type="Proteomes" id="UP000663918"/>
    </source>
</evidence>
<feature type="chain" id="PRO_5037009399" description="Lipoprotein" evidence="2">
    <location>
        <begin position="26"/>
        <end position="190"/>
    </location>
</feature>
<feature type="region of interest" description="Disordered" evidence="1">
    <location>
        <begin position="167"/>
        <end position="190"/>
    </location>
</feature>
<evidence type="ECO:0008006" key="5">
    <source>
        <dbReference type="Google" id="ProtNLM"/>
    </source>
</evidence>
<dbReference type="RefSeq" id="WP_207932362.1">
    <property type="nucleotide sequence ID" value="NZ_CP062222.1"/>
</dbReference>
<proteinExistence type="predicted"/>
<dbReference type="KEGG" id="bgoe:IFJ75_09725"/>
<dbReference type="EMBL" id="CP062222">
    <property type="protein sequence ID" value="QTC93087.1"/>
    <property type="molecule type" value="Genomic_DNA"/>
</dbReference>
<keyword evidence="2" id="KW-0732">Signal</keyword>
<protein>
    <recommendedName>
        <fullName evidence="5">Lipoprotein</fullName>
    </recommendedName>
</protein>
<name>A0A975GWY1_9CAUL</name>
<sequence>MTRAALFLATAGAAVLSACSPPADAPAKATEPAAAPAPAVPAADVAAPAVDPALDAWVRDQVKDGGMPLRYAAAAGPDGLNLVYLTGGDYCGSGGCVLLAARKTDAGFERIGRLTVVRAPIRVLDSRSHGLPDLAVGVAGGGATPHEALIPFDGTRYASNPTVAPARPIEGAAPGQTLITDDTPKVTVRE</sequence>
<reference evidence="3" key="1">
    <citation type="submission" date="2020-09" db="EMBL/GenBank/DDBJ databases">
        <title>Brevundimonas sp. LVF2 isolated from a puddle in Goettingen, Germany.</title>
        <authorList>
            <person name="Friedrich I."/>
            <person name="Klassen A."/>
            <person name="Hannes N."/>
            <person name="Schneider D."/>
            <person name="Hertel R."/>
            <person name="Daniel R."/>
        </authorList>
    </citation>
    <scope>NUCLEOTIDE SEQUENCE</scope>
    <source>
        <strain evidence="3">LVF2</strain>
    </source>
</reference>
<evidence type="ECO:0000256" key="2">
    <source>
        <dbReference type="SAM" id="SignalP"/>
    </source>
</evidence>
<dbReference type="Proteomes" id="UP000663918">
    <property type="component" value="Chromosome"/>
</dbReference>